<dbReference type="Proteomes" id="UP001470230">
    <property type="component" value="Unassembled WGS sequence"/>
</dbReference>
<proteinExistence type="predicted"/>
<dbReference type="EMBL" id="JAPFFF010000004">
    <property type="protein sequence ID" value="KAK8892672.1"/>
    <property type="molecule type" value="Genomic_DNA"/>
</dbReference>
<organism evidence="2 3">
    <name type="scientific">Tritrichomonas musculus</name>
    <dbReference type="NCBI Taxonomy" id="1915356"/>
    <lineage>
        <taxon>Eukaryota</taxon>
        <taxon>Metamonada</taxon>
        <taxon>Parabasalia</taxon>
        <taxon>Tritrichomonadida</taxon>
        <taxon>Tritrichomonadidae</taxon>
        <taxon>Tritrichomonas</taxon>
    </lineage>
</organism>
<dbReference type="PANTHER" id="PTHR44329:SF214">
    <property type="entry name" value="PROTEIN KINASE DOMAIN-CONTAINING PROTEIN"/>
    <property type="match status" value="1"/>
</dbReference>
<accession>A0ABR2KNF0</accession>
<sequence length="377" mass="43304">MDNEDVFVNLNDFTLIEETFESGGFGQVFVVKENATNKKYAVKELDAKAYFQPKAQKLLQREVVILNQLHHIAVIHFRGFSFLSFRDPSKWQPTIFTEFVDNKSLGKMLDEARRGLAPHEWTNTKKYINLVGIAAAMKYLHENEILHRDLKPDNILLDQDLYPKVCDFGLSRNLKETMTQNIGTKEYMAPEVLTGEPYGLKVDVYSFAILAFEIVTGTLPYPEIEEMSFKVLNKIVNGTLRPKFPDDVNPNMKCLLEKCWDVDPNVRPSFAEIYLKLSSNFSDYFDGLDEVEINKYFDKLSQCESLLTPRKEQNKTSAGSEGDHFKQVFQYYFSKDGNDKETKNALCYACSNGFSDVVEFLLSQNGVDINSFYISFI</sequence>
<gene>
    <name evidence="2" type="ORF">M9Y10_029912</name>
</gene>
<keyword evidence="3" id="KW-1185">Reference proteome</keyword>
<evidence type="ECO:0000313" key="3">
    <source>
        <dbReference type="Proteomes" id="UP001470230"/>
    </source>
</evidence>
<dbReference type="PANTHER" id="PTHR44329">
    <property type="entry name" value="SERINE/THREONINE-PROTEIN KINASE TNNI3K-RELATED"/>
    <property type="match status" value="1"/>
</dbReference>
<dbReference type="InterPro" id="IPR011009">
    <property type="entry name" value="Kinase-like_dom_sf"/>
</dbReference>
<dbReference type="Gene3D" id="1.25.40.20">
    <property type="entry name" value="Ankyrin repeat-containing domain"/>
    <property type="match status" value="1"/>
</dbReference>
<dbReference type="SUPFAM" id="SSF48403">
    <property type="entry name" value="Ankyrin repeat"/>
    <property type="match status" value="1"/>
</dbReference>
<dbReference type="InterPro" id="IPR000719">
    <property type="entry name" value="Prot_kinase_dom"/>
</dbReference>
<name>A0ABR2KNF0_9EUKA</name>
<comment type="caution">
    <text evidence="2">The sequence shown here is derived from an EMBL/GenBank/DDBJ whole genome shotgun (WGS) entry which is preliminary data.</text>
</comment>
<dbReference type="SUPFAM" id="SSF56112">
    <property type="entry name" value="Protein kinase-like (PK-like)"/>
    <property type="match status" value="1"/>
</dbReference>
<dbReference type="Gene3D" id="1.10.510.10">
    <property type="entry name" value="Transferase(Phosphotransferase) domain 1"/>
    <property type="match status" value="1"/>
</dbReference>
<dbReference type="InterPro" id="IPR008271">
    <property type="entry name" value="Ser/Thr_kinase_AS"/>
</dbReference>
<dbReference type="SMART" id="SM00220">
    <property type="entry name" value="S_TKc"/>
    <property type="match status" value="1"/>
</dbReference>
<dbReference type="InterPro" id="IPR051681">
    <property type="entry name" value="Ser/Thr_Kinases-Pseudokinases"/>
</dbReference>
<dbReference type="Gene3D" id="3.30.200.20">
    <property type="entry name" value="Phosphorylase Kinase, domain 1"/>
    <property type="match status" value="1"/>
</dbReference>
<dbReference type="PROSITE" id="PS50011">
    <property type="entry name" value="PROTEIN_KINASE_DOM"/>
    <property type="match status" value="1"/>
</dbReference>
<reference evidence="2 3" key="1">
    <citation type="submission" date="2024-04" db="EMBL/GenBank/DDBJ databases">
        <title>Tritrichomonas musculus Genome.</title>
        <authorList>
            <person name="Alves-Ferreira E."/>
            <person name="Grigg M."/>
            <person name="Lorenzi H."/>
            <person name="Galac M."/>
        </authorList>
    </citation>
    <scope>NUCLEOTIDE SEQUENCE [LARGE SCALE GENOMIC DNA]</scope>
    <source>
        <strain evidence="2 3">EAF2021</strain>
    </source>
</reference>
<evidence type="ECO:0000259" key="1">
    <source>
        <dbReference type="PROSITE" id="PS50011"/>
    </source>
</evidence>
<dbReference type="PROSITE" id="PS00108">
    <property type="entry name" value="PROTEIN_KINASE_ST"/>
    <property type="match status" value="1"/>
</dbReference>
<protein>
    <recommendedName>
        <fullName evidence="1">Protein kinase domain-containing protein</fullName>
    </recommendedName>
</protein>
<evidence type="ECO:0000313" key="2">
    <source>
        <dbReference type="EMBL" id="KAK8892672.1"/>
    </source>
</evidence>
<feature type="domain" description="Protein kinase" evidence="1">
    <location>
        <begin position="14"/>
        <end position="285"/>
    </location>
</feature>
<dbReference type="Pfam" id="PF00069">
    <property type="entry name" value="Pkinase"/>
    <property type="match status" value="1"/>
</dbReference>
<dbReference type="InterPro" id="IPR036770">
    <property type="entry name" value="Ankyrin_rpt-contain_sf"/>
</dbReference>